<dbReference type="SUPFAM" id="SSF50685">
    <property type="entry name" value="Barwin-like endoglucanases"/>
    <property type="match status" value="1"/>
</dbReference>
<evidence type="ECO:0000256" key="3">
    <source>
        <dbReference type="ARBA" id="ARBA00022525"/>
    </source>
</evidence>
<dbReference type="AlphaFoldDB" id="A0A371CPB1"/>
<keyword evidence="6" id="KW-1185">Reference proteome</keyword>
<feature type="chain" id="PRO_5017042402" evidence="4">
    <location>
        <begin position="17"/>
        <end position="160"/>
    </location>
</feature>
<protein>
    <submittedName>
        <fullName evidence="5">Cerato-platanin-domain-containing protein</fullName>
    </submittedName>
</protein>
<evidence type="ECO:0000256" key="2">
    <source>
        <dbReference type="ARBA" id="ARBA00010421"/>
    </source>
</evidence>
<comment type="similarity">
    <text evidence="2">Belongs to the cerato-platanin family.</text>
</comment>
<gene>
    <name evidence="5" type="ORF">OH76DRAFT_1363323</name>
</gene>
<comment type="subcellular location">
    <subcellularLocation>
        <location evidence="1">Secreted</location>
    </subcellularLocation>
</comment>
<accession>A0A371CPB1</accession>
<evidence type="ECO:0000313" key="6">
    <source>
        <dbReference type="Proteomes" id="UP000256964"/>
    </source>
</evidence>
<evidence type="ECO:0000313" key="5">
    <source>
        <dbReference type="EMBL" id="RDX42129.1"/>
    </source>
</evidence>
<dbReference type="InterPro" id="IPR010829">
    <property type="entry name" value="Cerato-platanin"/>
</dbReference>
<dbReference type="InterPro" id="IPR036908">
    <property type="entry name" value="RlpA-like_sf"/>
</dbReference>
<dbReference type="EMBL" id="KZ857492">
    <property type="protein sequence ID" value="RDX42129.1"/>
    <property type="molecule type" value="Genomic_DNA"/>
</dbReference>
<organism evidence="5 6">
    <name type="scientific">Lentinus brumalis</name>
    <dbReference type="NCBI Taxonomy" id="2498619"/>
    <lineage>
        <taxon>Eukaryota</taxon>
        <taxon>Fungi</taxon>
        <taxon>Dikarya</taxon>
        <taxon>Basidiomycota</taxon>
        <taxon>Agaricomycotina</taxon>
        <taxon>Agaricomycetes</taxon>
        <taxon>Polyporales</taxon>
        <taxon>Polyporaceae</taxon>
        <taxon>Lentinus</taxon>
    </lineage>
</organism>
<dbReference type="Proteomes" id="UP000256964">
    <property type="component" value="Unassembled WGS sequence"/>
</dbReference>
<evidence type="ECO:0000256" key="4">
    <source>
        <dbReference type="SAM" id="SignalP"/>
    </source>
</evidence>
<keyword evidence="4" id="KW-0732">Signal</keyword>
<name>A0A371CPB1_9APHY</name>
<dbReference type="Gene3D" id="2.40.40.10">
    <property type="entry name" value="RlpA-like domain"/>
    <property type="match status" value="1"/>
</dbReference>
<feature type="signal peptide" evidence="4">
    <location>
        <begin position="1"/>
        <end position="16"/>
    </location>
</feature>
<dbReference type="Pfam" id="PF07249">
    <property type="entry name" value="Cerato-platanin"/>
    <property type="match status" value="1"/>
</dbReference>
<evidence type="ECO:0000256" key="1">
    <source>
        <dbReference type="ARBA" id="ARBA00004613"/>
    </source>
</evidence>
<proteinExistence type="inferred from homology"/>
<dbReference type="GO" id="GO:0005576">
    <property type="term" value="C:extracellular region"/>
    <property type="evidence" value="ECO:0007669"/>
    <property type="project" value="UniProtKB-SubCell"/>
</dbReference>
<sequence>MQFFTLLVAALSLVAAAISLPAEVDERAAKPTVQVTYDTVYDGKKHSLDIVACSNGEHGLEHLGHKTFGSLPNFPYIGGAQAVKDLCSSLPYMSWNSPKCGYCWQVTYKNRTVNILAVHHAQAGYNIGLKAMNKLTNNHAEELGDVKVQAKEVARSVCGL</sequence>
<dbReference type="CDD" id="cd22778">
    <property type="entry name" value="DPBB_CEPL-like"/>
    <property type="match status" value="1"/>
</dbReference>
<dbReference type="OrthoDB" id="4898945at2759"/>
<reference evidence="5 6" key="1">
    <citation type="journal article" date="2018" name="Biotechnol. Biofuels">
        <title>Integrative visual omics of the white-rot fungus Polyporus brumalis exposes the biotechnological potential of its oxidative enzymes for delignifying raw plant biomass.</title>
        <authorList>
            <person name="Miyauchi S."/>
            <person name="Rancon A."/>
            <person name="Drula E."/>
            <person name="Hage H."/>
            <person name="Chaduli D."/>
            <person name="Favel A."/>
            <person name="Grisel S."/>
            <person name="Henrissat B."/>
            <person name="Herpoel-Gimbert I."/>
            <person name="Ruiz-Duenas F.J."/>
            <person name="Chevret D."/>
            <person name="Hainaut M."/>
            <person name="Lin J."/>
            <person name="Wang M."/>
            <person name="Pangilinan J."/>
            <person name="Lipzen A."/>
            <person name="Lesage-Meessen L."/>
            <person name="Navarro D."/>
            <person name="Riley R."/>
            <person name="Grigoriev I.V."/>
            <person name="Zhou S."/>
            <person name="Raouche S."/>
            <person name="Rosso M.N."/>
        </authorList>
    </citation>
    <scope>NUCLEOTIDE SEQUENCE [LARGE SCALE GENOMIC DNA]</scope>
    <source>
        <strain evidence="5 6">BRFM 1820</strain>
    </source>
</reference>
<keyword evidence="3" id="KW-0964">Secreted</keyword>